<reference evidence="2" key="2">
    <citation type="submission" date="2013-10" db="EMBL/GenBank/DDBJ databases">
        <authorList>
            <person name="Aslett M."/>
        </authorList>
    </citation>
    <scope>NUCLEOTIDE SEQUENCE [LARGE SCALE GENOMIC DNA]</scope>
    <source>
        <strain evidence="2">Houghton</strain>
    </source>
</reference>
<evidence type="ECO:0000313" key="2">
    <source>
        <dbReference type="EMBL" id="CDJ63019.1"/>
    </source>
</evidence>
<dbReference type="Proteomes" id="UP000030754">
    <property type="component" value="Unassembled WGS sequence"/>
</dbReference>
<dbReference type="SMART" id="SM01411">
    <property type="entry name" value="Ephrin_rec_like"/>
    <property type="match status" value="2"/>
</dbReference>
<dbReference type="VEuPathDB" id="ToxoDB:ENH_00032850"/>
<evidence type="ECO:0008006" key="4">
    <source>
        <dbReference type="Google" id="ProtNLM"/>
    </source>
</evidence>
<evidence type="ECO:0000313" key="3">
    <source>
        <dbReference type="Proteomes" id="UP000030754"/>
    </source>
</evidence>
<name>U6MKQ1_9EIME</name>
<protein>
    <recommendedName>
        <fullName evidence="4">GCC2 and GCC3 domain-containing protein</fullName>
    </recommendedName>
</protein>
<dbReference type="PANTHER" id="PTHR47236">
    <property type="entry name" value="GENE, 32742-RELATED-RELATED"/>
    <property type="match status" value="1"/>
</dbReference>
<organism evidence="2 3">
    <name type="scientific">Eimeria necatrix</name>
    <dbReference type="NCBI Taxonomy" id="51315"/>
    <lineage>
        <taxon>Eukaryota</taxon>
        <taxon>Sar</taxon>
        <taxon>Alveolata</taxon>
        <taxon>Apicomplexa</taxon>
        <taxon>Conoidasida</taxon>
        <taxon>Coccidia</taxon>
        <taxon>Eucoccidiorida</taxon>
        <taxon>Eimeriorina</taxon>
        <taxon>Eimeriidae</taxon>
        <taxon>Eimeria</taxon>
    </lineage>
</organism>
<accession>U6MKQ1</accession>
<proteinExistence type="predicted"/>
<feature type="region of interest" description="Disordered" evidence="1">
    <location>
        <begin position="981"/>
        <end position="1002"/>
    </location>
</feature>
<dbReference type="PANTHER" id="PTHR47236:SF4">
    <property type="entry name" value="GENE 9195-RELATED"/>
    <property type="match status" value="1"/>
</dbReference>
<keyword evidence="3" id="KW-1185">Reference proteome</keyword>
<gene>
    <name evidence="2" type="ORF">ENH_00032850</name>
</gene>
<sequence>MQGTHAPSSGASVCDPCPAGYLCYGGTATSTPQLPDVDHGEPCPPGYYCPAGSSAPKPCPAGTYNDQKAGANLLEACKPCDPDTYSDSPGQTGCFACGSTSTASAGQTTCTCLGEHRWFQPSQGSCICEGGYESYDVAGTSFSNLDSSLDCQPIVRQNCAGSQIAQLATSQTELRDKDGLCVDPLDCESVCPDGKGLKDELNLSHRYLATRTTTEGALRHLSAEATSLTVKAPVQCLQLYDSVAWWVGEGVYPIFLKDSLLNTNTEIDISAFLQLASAMGSRDMSRSLRNTRSTSSSLEYFVYTFTVEGVFAFGTSEDSSPQAIFSVVGEGIQCATGTRFPETATHSSLARIGVQLQQVLNVEPDLTISLLTFACLLVVLVLLLVSISAARRSQYKKRQALDRKDISERKDLVLGNRSAALTMRRRLESLLADLIEQRLCKQENNKVLALQPEQLESMLAEIPRGTLQPQAFENAFGVLHELSLQLNSFSSMASHEYHETTKDLAVEISRLQKEILTTLAPVKQRLQHRDRLRGLMAPMMENINRLLGELRSTDLFISAAASGNDFEDSEEGEHGIITRKLLIPANIGESTMLHLRLLHATVYAERFITQASDRFQVFSASERMFKASIPTLKAQKTQTDGAADALAQEKLQLLQEAHNLLAEGCKLLASGRDAKESMKERFAEYRKREEDILNSCRKQYSAAVDAEVAIALQSLIDREDVLLQGHLSRLTSLAAAAQLPSAESRSNKQKAVRALHSYSNECRAHFKQALKITTEALHKQLITNLTNFLIPLLRPFTVSNLLKVYSFLMQPKSPEMRYAHSVTQAAVNGWTEALQSEIRTQAQTLRRQAKAGELEESEYRQQKASLASSLDLNIQRITREQFTSKAERIDQFEREATSAYESLMEATHKRQKLEDDLRKAQADVFGSLVLRRIKQFWRSAEEERKLLLNTIIASWSRAAANQERLFDVELKIQEELASAKLEEGEAGSGSAQLQRGLKERKQEMEAAVEAMMDKSREFQGQSLKENLARMDELRREQEATMKEATNEAKCALSEQRELWLRALKGEADIDASTQGTLQAIGEQHAVRVAVSCLEAAAQQYFHDAAAEEKESAEVESLAVVDENEKMKQFKERLMERTAILKSSCDEEFHRSSDALWAAFQQHQEACKRARENILDAQGQFQENRIAVDTWARETEEMLWHDATAPHVDEGTQERMRFAFSRFRSDWEEDLLTWQSGQINERFEASTIDDNRLKQQRGPDWAASCASSGSKALDSLQDIDAGHNSAGAQIALETPRVKLNDDFWARSKSLLDSIAKSQREISLAESEWLGRCRAIQGGRTALNANEAKIKRAQTTRLEHMKEGFRR</sequence>
<dbReference type="RefSeq" id="XP_013440381.1">
    <property type="nucleotide sequence ID" value="XM_013584927.1"/>
</dbReference>
<reference evidence="2" key="1">
    <citation type="submission" date="2013-10" db="EMBL/GenBank/DDBJ databases">
        <title>Genomic analysis of the causative agents of coccidiosis in chickens.</title>
        <authorList>
            <person name="Reid A.J."/>
            <person name="Blake D."/>
            <person name="Billington K."/>
            <person name="Browne H."/>
            <person name="Dunn M."/>
            <person name="Hung S."/>
            <person name="Kawahara F."/>
            <person name="Miranda-Saavedra D."/>
            <person name="Mourier T."/>
            <person name="Nagra H."/>
            <person name="Otto T.D."/>
            <person name="Rawlings N."/>
            <person name="Sanchez A."/>
            <person name="Sanders M."/>
            <person name="Subramaniam C."/>
            <person name="Tay Y."/>
            <person name="Dear P."/>
            <person name="Doerig C."/>
            <person name="Gruber A."/>
            <person name="Parkinson J."/>
            <person name="Shirley M."/>
            <person name="Wan K.L."/>
            <person name="Berriman M."/>
            <person name="Tomley F."/>
            <person name="Pain A."/>
        </authorList>
    </citation>
    <scope>NUCLEOTIDE SEQUENCE [LARGE SCALE GENOMIC DNA]</scope>
    <source>
        <strain evidence="2">Houghton</strain>
    </source>
</reference>
<dbReference type="GeneID" id="25473449"/>
<dbReference type="OrthoDB" id="439917at2759"/>
<evidence type="ECO:0000256" key="1">
    <source>
        <dbReference type="SAM" id="MobiDB-lite"/>
    </source>
</evidence>
<dbReference type="EMBL" id="HG722675">
    <property type="protein sequence ID" value="CDJ63019.1"/>
    <property type="molecule type" value="Genomic_DNA"/>
</dbReference>